<keyword evidence="9" id="KW-1185">Reference proteome</keyword>
<evidence type="ECO:0000256" key="1">
    <source>
        <dbReference type="ARBA" id="ARBA00001962"/>
    </source>
</evidence>
<dbReference type="GO" id="GO:0004497">
    <property type="term" value="F:monooxygenase activity"/>
    <property type="evidence" value="ECO:0007669"/>
    <property type="project" value="UniProtKB-ARBA"/>
</dbReference>
<evidence type="ECO:0000259" key="7">
    <source>
        <dbReference type="PROSITE" id="PS51296"/>
    </source>
</evidence>
<dbReference type="Gene3D" id="2.102.10.10">
    <property type="entry name" value="Rieske [2Fe-2S] iron-sulphur domain"/>
    <property type="match status" value="1"/>
</dbReference>
<dbReference type="SUPFAM" id="SSF55961">
    <property type="entry name" value="Bet v1-like"/>
    <property type="match status" value="1"/>
</dbReference>
<dbReference type="PANTHER" id="PTHR43756">
    <property type="entry name" value="CHOLINE MONOOXYGENASE, CHLOROPLASTIC"/>
    <property type="match status" value="1"/>
</dbReference>
<dbReference type="InterPro" id="IPR017941">
    <property type="entry name" value="Rieske_2Fe-2S"/>
</dbReference>
<dbReference type="InterPro" id="IPR001663">
    <property type="entry name" value="Rng_hydr_dOase-A"/>
</dbReference>
<gene>
    <name evidence="8" type="ORF">MiSe_77840</name>
</gene>
<dbReference type="EMBL" id="BLAY01000191">
    <property type="protein sequence ID" value="GET42965.1"/>
    <property type="molecule type" value="Genomic_DNA"/>
</dbReference>
<dbReference type="Pfam" id="PF00355">
    <property type="entry name" value="Rieske"/>
    <property type="match status" value="1"/>
</dbReference>
<dbReference type="Proteomes" id="UP001050975">
    <property type="component" value="Unassembled WGS sequence"/>
</dbReference>
<evidence type="ECO:0000256" key="4">
    <source>
        <dbReference type="ARBA" id="ARBA00023002"/>
    </source>
</evidence>
<dbReference type="PRINTS" id="PR00090">
    <property type="entry name" value="RNGDIOXGNASE"/>
</dbReference>
<evidence type="ECO:0000256" key="6">
    <source>
        <dbReference type="ARBA" id="ARBA00023014"/>
    </source>
</evidence>
<dbReference type="RefSeq" id="WP_226591274.1">
    <property type="nucleotide sequence ID" value="NZ_BLAY01000191.1"/>
</dbReference>
<protein>
    <recommendedName>
        <fullName evidence="7">Rieske domain-containing protein</fullName>
    </recommendedName>
</protein>
<evidence type="ECO:0000256" key="3">
    <source>
        <dbReference type="ARBA" id="ARBA00022723"/>
    </source>
</evidence>
<name>A0AAV3XM04_9CYAN</name>
<evidence type="ECO:0000313" key="8">
    <source>
        <dbReference type="EMBL" id="GET42965.1"/>
    </source>
</evidence>
<evidence type="ECO:0000256" key="5">
    <source>
        <dbReference type="ARBA" id="ARBA00023004"/>
    </source>
</evidence>
<evidence type="ECO:0000313" key="9">
    <source>
        <dbReference type="Proteomes" id="UP001050975"/>
    </source>
</evidence>
<sequence>MTQFHKTASTLIAGAKTLPGEYYTSAEIYQRERERIFNSRWLCIGRGEQIPHPGNYLLVNIGTESIIVVRNNNGEVRSFYNVCRHRGTRLCQQSQGTFNNTISCPYHAWSYNLDGELNAAPLMNELDYFCKEDYPLHKVAIETWEGFLFLNLAPNPEPFANAFAPLINKFTQWHLPKLRVAQRIEYNIQANWKLILQNYSECYHCPLVHPKLAQMSFYRSGENDLFSGAILGGFMKLNDNALSLTISGKRCGKPLGEVGGEDLKRVYYYSIFPNLLLSLHPDYVMFHTLWPQSPNQTRIVCEWLFDPNTMAQPGFDPADAVELWDLTNRQDWEICELTQQGVSSRAYTPGVYSSSESLLAAIDQEVLKALAMERVSG</sequence>
<keyword evidence="4" id="KW-0560">Oxidoreductase</keyword>
<dbReference type="GO" id="GO:0005506">
    <property type="term" value="F:iron ion binding"/>
    <property type="evidence" value="ECO:0007669"/>
    <property type="project" value="InterPro"/>
</dbReference>
<dbReference type="InterPro" id="IPR015879">
    <property type="entry name" value="Ring_hydroxy_dOase_asu_C_dom"/>
</dbReference>
<dbReference type="GO" id="GO:0051537">
    <property type="term" value="F:2 iron, 2 sulfur cluster binding"/>
    <property type="evidence" value="ECO:0007669"/>
    <property type="project" value="UniProtKB-KW"/>
</dbReference>
<reference evidence="8" key="1">
    <citation type="submission" date="2019-10" db="EMBL/GenBank/DDBJ databases">
        <title>Draft genome sequece of Microseira wollei NIES-4236.</title>
        <authorList>
            <person name="Yamaguchi H."/>
            <person name="Suzuki S."/>
            <person name="Kawachi M."/>
        </authorList>
    </citation>
    <scope>NUCLEOTIDE SEQUENCE</scope>
    <source>
        <strain evidence="8">NIES-4236</strain>
    </source>
</reference>
<feature type="domain" description="Rieske" evidence="7">
    <location>
        <begin position="41"/>
        <end position="150"/>
    </location>
</feature>
<keyword evidence="6" id="KW-0411">Iron-sulfur</keyword>
<dbReference type="Gene3D" id="3.90.380.10">
    <property type="entry name" value="Naphthalene 1,2-dioxygenase Alpha Subunit, Chain A, domain 1"/>
    <property type="match status" value="1"/>
</dbReference>
<comment type="caution">
    <text evidence="8">The sequence shown here is derived from an EMBL/GenBank/DDBJ whole genome shotgun (WGS) entry which is preliminary data.</text>
</comment>
<dbReference type="PROSITE" id="PS51296">
    <property type="entry name" value="RIESKE"/>
    <property type="match status" value="1"/>
</dbReference>
<dbReference type="AlphaFoldDB" id="A0AAV3XM04"/>
<dbReference type="Pfam" id="PF00848">
    <property type="entry name" value="Ring_hydroxyl_A"/>
    <property type="match status" value="1"/>
</dbReference>
<dbReference type="InterPro" id="IPR036922">
    <property type="entry name" value="Rieske_2Fe-2S_sf"/>
</dbReference>
<dbReference type="PANTHER" id="PTHR43756:SF5">
    <property type="entry name" value="CHOLINE MONOOXYGENASE, CHLOROPLASTIC"/>
    <property type="match status" value="1"/>
</dbReference>
<keyword evidence="3" id="KW-0479">Metal-binding</keyword>
<organism evidence="8 9">
    <name type="scientific">Microseira wollei NIES-4236</name>
    <dbReference type="NCBI Taxonomy" id="2530354"/>
    <lineage>
        <taxon>Bacteria</taxon>
        <taxon>Bacillati</taxon>
        <taxon>Cyanobacteriota</taxon>
        <taxon>Cyanophyceae</taxon>
        <taxon>Oscillatoriophycideae</taxon>
        <taxon>Aerosakkonematales</taxon>
        <taxon>Aerosakkonemataceae</taxon>
        <taxon>Microseira</taxon>
    </lineage>
</organism>
<dbReference type="CDD" id="cd08884">
    <property type="entry name" value="RHO_alpha_C_GbcA-like"/>
    <property type="match status" value="1"/>
</dbReference>
<dbReference type="GO" id="GO:0016705">
    <property type="term" value="F:oxidoreductase activity, acting on paired donors, with incorporation or reduction of molecular oxygen"/>
    <property type="evidence" value="ECO:0007669"/>
    <property type="project" value="UniProtKB-ARBA"/>
</dbReference>
<accession>A0AAV3XM04</accession>
<keyword evidence="5" id="KW-0408">Iron</keyword>
<proteinExistence type="predicted"/>
<dbReference type="SUPFAM" id="SSF50022">
    <property type="entry name" value="ISP domain"/>
    <property type="match status" value="1"/>
</dbReference>
<comment type="cofactor">
    <cofactor evidence="1">
        <name>Fe cation</name>
        <dbReference type="ChEBI" id="CHEBI:24875"/>
    </cofactor>
</comment>
<dbReference type="CDD" id="cd03469">
    <property type="entry name" value="Rieske_RO_Alpha_N"/>
    <property type="match status" value="1"/>
</dbReference>
<evidence type="ECO:0000256" key="2">
    <source>
        <dbReference type="ARBA" id="ARBA00022714"/>
    </source>
</evidence>
<keyword evidence="2" id="KW-0001">2Fe-2S</keyword>